<dbReference type="GO" id="GO:0005634">
    <property type="term" value="C:nucleus"/>
    <property type="evidence" value="ECO:0007669"/>
    <property type="project" value="UniProtKB-SubCell"/>
</dbReference>
<dbReference type="InterPro" id="IPR013087">
    <property type="entry name" value="Znf_C2H2_type"/>
</dbReference>
<feature type="region of interest" description="Disordered" evidence="17">
    <location>
        <begin position="597"/>
        <end position="673"/>
    </location>
</feature>
<dbReference type="OrthoDB" id="9547406at2759"/>
<dbReference type="InterPro" id="IPR036236">
    <property type="entry name" value="Znf_C2H2_sf"/>
</dbReference>
<feature type="compositionally biased region" description="Basic and acidic residues" evidence="17">
    <location>
        <begin position="1071"/>
        <end position="1081"/>
    </location>
</feature>
<keyword evidence="7" id="KW-0156">Chromatin regulator</keyword>
<dbReference type="GO" id="GO:0034647">
    <property type="term" value="F:histone H3K4me/H3K4me2/H3K4me3 demethylase activity"/>
    <property type="evidence" value="ECO:0007669"/>
    <property type="project" value="TreeGrafter"/>
</dbReference>
<feature type="compositionally biased region" description="Basic residues" evidence="17">
    <location>
        <begin position="1232"/>
        <end position="1244"/>
    </location>
</feature>
<dbReference type="PROSITE" id="PS50157">
    <property type="entry name" value="ZINC_FINGER_C2H2_2"/>
    <property type="match status" value="3"/>
</dbReference>
<dbReference type="GO" id="GO:0009741">
    <property type="term" value="P:response to brassinosteroid"/>
    <property type="evidence" value="ECO:0007669"/>
    <property type="project" value="UniProtKB-ARBA"/>
</dbReference>
<keyword evidence="3" id="KW-0479">Metal-binding</keyword>
<evidence type="ECO:0000313" key="21">
    <source>
        <dbReference type="EMBL" id="KAJ8428725.1"/>
    </source>
</evidence>
<accession>A0A9Q1JPQ6</accession>
<dbReference type="SUPFAM" id="SSF57667">
    <property type="entry name" value="beta-beta-alpha zinc fingers"/>
    <property type="match status" value="2"/>
</dbReference>
<dbReference type="PROSITE" id="PS51184">
    <property type="entry name" value="JMJC"/>
    <property type="match status" value="1"/>
</dbReference>
<evidence type="ECO:0000256" key="5">
    <source>
        <dbReference type="ARBA" id="ARBA00022771"/>
    </source>
</evidence>
<evidence type="ECO:0000256" key="14">
    <source>
        <dbReference type="ARBA" id="ARBA00050682"/>
    </source>
</evidence>
<comment type="catalytic activity">
    <reaction evidence="15">
        <text>N(6),N(6),N(6)-trimethyl-L-lysyl(27)-[histone H3] + 2-oxoglutarate + O2 = N(6),N(6)-dimethyl-L-lysyl(27)-[histone H3] + formaldehyde + succinate + CO2</text>
        <dbReference type="Rhea" id="RHEA:60228"/>
        <dbReference type="Rhea" id="RHEA-COMP:15535"/>
        <dbReference type="Rhea" id="RHEA-COMP:15539"/>
        <dbReference type="ChEBI" id="CHEBI:15379"/>
        <dbReference type="ChEBI" id="CHEBI:16526"/>
        <dbReference type="ChEBI" id="CHEBI:16810"/>
        <dbReference type="ChEBI" id="CHEBI:16842"/>
        <dbReference type="ChEBI" id="CHEBI:30031"/>
        <dbReference type="ChEBI" id="CHEBI:61961"/>
        <dbReference type="ChEBI" id="CHEBI:61976"/>
    </reaction>
    <physiologicalReaction direction="left-to-right" evidence="15">
        <dbReference type="Rhea" id="RHEA:60229"/>
    </physiologicalReaction>
</comment>
<dbReference type="FunFam" id="3.30.160.60:FF:000747">
    <property type="entry name" value="Probable lysine-specific demethylase ELF6"/>
    <property type="match status" value="1"/>
</dbReference>
<evidence type="ECO:0000256" key="11">
    <source>
        <dbReference type="ARBA" id="ARBA00023015"/>
    </source>
</evidence>
<evidence type="ECO:0000256" key="12">
    <source>
        <dbReference type="ARBA" id="ARBA00023163"/>
    </source>
</evidence>
<dbReference type="SUPFAM" id="SSF51197">
    <property type="entry name" value="Clavaminate synthase-like"/>
    <property type="match status" value="1"/>
</dbReference>
<dbReference type="PROSITE" id="PS51183">
    <property type="entry name" value="JMJN"/>
    <property type="match status" value="1"/>
</dbReference>
<dbReference type="FunFam" id="2.60.120.650:FF:000023">
    <property type="entry name" value="Probable lysine-specific demethylase ELF6"/>
    <property type="match status" value="1"/>
</dbReference>
<gene>
    <name evidence="21" type="ORF">Cgig2_019018</name>
</gene>
<feature type="domain" description="JmjC" evidence="20">
    <location>
        <begin position="203"/>
        <end position="369"/>
    </location>
</feature>
<dbReference type="SMART" id="SM00355">
    <property type="entry name" value="ZnF_C2H2"/>
    <property type="match status" value="4"/>
</dbReference>
<dbReference type="GO" id="GO:0048580">
    <property type="term" value="P:regulation of post-embryonic development"/>
    <property type="evidence" value="ECO:0007669"/>
    <property type="project" value="UniProtKB-ARBA"/>
</dbReference>
<feature type="domain" description="C2H2-type" evidence="18">
    <location>
        <begin position="1320"/>
        <end position="1349"/>
    </location>
</feature>
<dbReference type="SMART" id="SM00545">
    <property type="entry name" value="JmjN"/>
    <property type="match status" value="1"/>
</dbReference>
<comment type="similarity">
    <text evidence="2">Belongs to the JHDM3 histone demethylase family.</text>
</comment>
<keyword evidence="4" id="KW-0677">Repeat</keyword>
<evidence type="ECO:0000256" key="9">
    <source>
        <dbReference type="ARBA" id="ARBA00023002"/>
    </source>
</evidence>
<dbReference type="GO" id="GO:0000785">
    <property type="term" value="C:chromatin"/>
    <property type="evidence" value="ECO:0007669"/>
    <property type="project" value="TreeGrafter"/>
</dbReference>
<evidence type="ECO:0000256" key="6">
    <source>
        <dbReference type="ARBA" id="ARBA00022833"/>
    </source>
</evidence>
<dbReference type="PANTHER" id="PTHR10694">
    <property type="entry name" value="LYSINE-SPECIFIC DEMETHYLASE"/>
    <property type="match status" value="1"/>
</dbReference>
<evidence type="ECO:0000256" key="2">
    <source>
        <dbReference type="ARBA" id="ARBA00009711"/>
    </source>
</evidence>
<evidence type="ECO:0000256" key="3">
    <source>
        <dbReference type="ARBA" id="ARBA00022723"/>
    </source>
</evidence>
<dbReference type="Pfam" id="PF02375">
    <property type="entry name" value="JmjN"/>
    <property type="match status" value="1"/>
</dbReference>
<keyword evidence="9" id="KW-0560">Oxidoreductase</keyword>
<evidence type="ECO:0000256" key="16">
    <source>
        <dbReference type="PROSITE-ProRule" id="PRU00042"/>
    </source>
</evidence>
<feature type="region of interest" description="Disordered" evidence="17">
    <location>
        <begin position="1008"/>
        <end position="1291"/>
    </location>
</feature>
<reference evidence="21" key="1">
    <citation type="submission" date="2022-04" db="EMBL/GenBank/DDBJ databases">
        <title>Carnegiea gigantea Genome sequencing and assembly v2.</title>
        <authorList>
            <person name="Copetti D."/>
            <person name="Sanderson M.J."/>
            <person name="Burquez A."/>
            <person name="Wojciechowski M.F."/>
        </authorList>
    </citation>
    <scope>NUCLEOTIDE SEQUENCE</scope>
    <source>
        <strain evidence="21">SGP5-SGP5p</strain>
        <tissue evidence="21">Aerial part</tissue>
    </source>
</reference>
<dbReference type="Gene3D" id="2.60.120.650">
    <property type="entry name" value="Cupin"/>
    <property type="match status" value="1"/>
</dbReference>
<comment type="catalytic activity">
    <reaction evidence="14">
        <text>N(6),N(6)-dimethyl-L-lysyl(27)-[histone H3] + 2-oxoglutarate + O2 = N(6)-methyl-L-lysyl(27)-[histone H3] + formaldehyde + succinate + CO2</text>
        <dbReference type="Rhea" id="RHEA:60232"/>
        <dbReference type="Rhea" id="RHEA-COMP:15539"/>
        <dbReference type="Rhea" id="RHEA-COMP:15544"/>
        <dbReference type="ChEBI" id="CHEBI:15379"/>
        <dbReference type="ChEBI" id="CHEBI:16526"/>
        <dbReference type="ChEBI" id="CHEBI:16810"/>
        <dbReference type="ChEBI" id="CHEBI:16842"/>
        <dbReference type="ChEBI" id="CHEBI:30031"/>
        <dbReference type="ChEBI" id="CHEBI:61929"/>
        <dbReference type="ChEBI" id="CHEBI:61976"/>
    </reaction>
    <physiologicalReaction direction="left-to-right" evidence="14">
        <dbReference type="Rhea" id="RHEA:60233"/>
    </physiologicalReaction>
</comment>
<dbReference type="Gene3D" id="3.30.160.60">
    <property type="entry name" value="Classic Zinc Finger"/>
    <property type="match status" value="3"/>
</dbReference>
<evidence type="ECO:0000259" key="18">
    <source>
        <dbReference type="PROSITE" id="PS50157"/>
    </source>
</evidence>
<keyword evidence="5 16" id="KW-0863">Zinc-finger</keyword>
<dbReference type="EMBL" id="JAKOGI010000974">
    <property type="protein sequence ID" value="KAJ8428725.1"/>
    <property type="molecule type" value="Genomic_DNA"/>
</dbReference>
<dbReference type="GO" id="GO:0040029">
    <property type="term" value="P:epigenetic regulation of gene expression"/>
    <property type="evidence" value="ECO:0007669"/>
    <property type="project" value="UniProtKB-ARBA"/>
</dbReference>
<evidence type="ECO:0000256" key="17">
    <source>
        <dbReference type="SAM" id="MobiDB-lite"/>
    </source>
</evidence>
<dbReference type="GO" id="GO:0008270">
    <property type="term" value="F:zinc ion binding"/>
    <property type="evidence" value="ECO:0007669"/>
    <property type="project" value="UniProtKB-KW"/>
</dbReference>
<evidence type="ECO:0000256" key="13">
    <source>
        <dbReference type="ARBA" id="ARBA00023242"/>
    </source>
</evidence>
<feature type="domain" description="JmjN" evidence="19">
    <location>
        <begin position="25"/>
        <end position="66"/>
    </location>
</feature>
<keyword evidence="6" id="KW-0862">Zinc</keyword>
<dbReference type="GO" id="GO:0009826">
    <property type="term" value="P:unidimensional cell growth"/>
    <property type="evidence" value="ECO:0007669"/>
    <property type="project" value="UniProtKB-ARBA"/>
</dbReference>
<dbReference type="PANTHER" id="PTHR10694:SF38">
    <property type="entry name" value="LYSINE-SPECIFIC DEMETHYLASE REF6"/>
    <property type="match status" value="1"/>
</dbReference>
<sequence>MAASMVTAEHSSPEVFPWLKILPVAPEYHPTIQEFQDPIAYIFKIEKEASKYGICKIVPPLPSQSKKSVITNLNRSLSTQNPSSAPTFSTRQQQIGFCPRKQRPIQKSVWQSGENYTLQQFEAKAKNFERSYLKNRTKKTLSPLEVETVYWKANGDRPFSVEYANDMAGSAFVPMKEKKTGEVVSGSGSGSGSGGGGAATVGDSAWNMRGVARANGSLLRFMKEDIPGVTSPMVYVAMMFSWFAWHVEDHDLHSLNYLHLGAGKTWYGVPRDAAAAFEEVIRVQGFGEEINALVTFATLGEKTTVMSPEMLIKAGVPCCRLVQNAGEFVVTFPRAYHSGFSHGFNCAEASNIATPEWLRFAKNAAIRRASINYPPMVSHFQLLYDLALSICSRVPMGSSSEPRSSRLKDKRKGEGETLVKQMFVEDVIQNNELLYALGQGSEVVLLPHNSSEKFVWSNLRVGSKYKVKPGLPFSLYSSEEAIKASDDIMLARDVKQQEASYSVKGKNRLQSQSSDDSLFTLPHEAVNSVNRNLAGAGGDELSDRGLFSCVKCGIWTFACVAIVLPTESAAQYLMSADCSFFDDWAAGSVFPSHEMDVTDGAANPTHQDSFSGRKPPSSFHGVAGSSVEKNARDGLDDFPIESTDYQTQSMDITSTMKSPTAETNKNSSHAENKNEFSALGLLAMAYRDSSDSDEDDGLPNHPPVSEDNISGDGSLGVRYHNDDSVSPTSKQGYDGGIERGPSLGSSRSECEDEDSPSRSDLYGPSVPSRANSDRSECETHDCSAKFMEDDTMTSGQIYSPTADENDTTKVNNSVDPAAKPNFPFAHKCDEDSSRMHVFCLEHAVEVEKQLRPIGGVHILLLCHPDYPKVQDEAKKVAEELGMNYLWKEIAFSEATKEDEERIQLALQSEEATPKNRDWAVKLGINLFYSAILSRSPLYNKQMPYNSVIYSAFGCTSPSKSSPEAKVLGSRVGRQKKLVVAGKWCGKVWMSNQVHPLLVQRDLHEEERTVYAHSNPDEKIGRKSEPRNKAQTASINRMAGRKRSSTTQRRKPAKKLKFESIEYANTDPEDSGSDKPEPEPRSIRKSKTQSRLTKRGKREGEEIPENVSQDSMDDRLLSGCWRSARSSRPAGKLTQKAKVQQGATLNSYSDDSLDDRYDNVKKISSGKKTKPKRKPTTKVKTQPKEIIGSESQGSLNDESPHEHQVEPTISRWQLPKQFDAVGEDEMEGGPSTRLRRRARKSKPAVKRQVTSGGKRAPITKDAPARKGPKMRLRKPRTPAMKGPTSHDTDVEEEEEGEFVCNVEGCTMSFGSKQELTLHKRNICPVKGCGKKFFSHKYLVQHRRVHMDDRPLKCPWKGCRMTFKWAWARTEHIRVHTGARPYICNEPGCGQTFRFVSDFSRHKRKTGHSAKKTRK</sequence>
<keyword evidence="12" id="KW-0804">Transcription</keyword>
<feature type="compositionally biased region" description="Basic and acidic residues" evidence="17">
    <location>
        <begin position="1008"/>
        <end position="1027"/>
    </location>
</feature>
<keyword evidence="10" id="KW-0408">Iron</keyword>
<evidence type="ECO:0000259" key="20">
    <source>
        <dbReference type="PROSITE" id="PS51184"/>
    </source>
</evidence>
<evidence type="ECO:0008006" key="23">
    <source>
        <dbReference type="Google" id="ProtNLM"/>
    </source>
</evidence>
<dbReference type="FunFam" id="3.30.160.60:FF:000763">
    <property type="entry name" value="Probable lysine-specific demethylase ELF6"/>
    <property type="match status" value="1"/>
</dbReference>
<dbReference type="InterPro" id="IPR003349">
    <property type="entry name" value="JmjN"/>
</dbReference>
<dbReference type="SMART" id="SM00558">
    <property type="entry name" value="JmjC"/>
    <property type="match status" value="1"/>
</dbReference>
<evidence type="ECO:0000256" key="10">
    <source>
        <dbReference type="ARBA" id="ARBA00023004"/>
    </source>
</evidence>
<feature type="compositionally biased region" description="Basic residues" evidence="17">
    <location>
        <begin position="1163"/>
        <end position="1176"/>
    </location>
</feature>
<evidence type="ECO:0000259" key="19">
    <source>
        <dbReference type="PROSITE" id="PS51183"/>
    </source>
</evidence>
<evidence type="ECO:0000256" key="1">
    <source>
        <dbReference type="ARBA" id="ARBA00004123"/>
    </source>
</evidence>
<dbReference type="PROSITE" id="PS00028">
    <property type="entry name" value="ZINC_FINGER_C2H2_1"/>
    <property type="match status" value="3"/>
</dbReference>
<dbReference type="Proteomes" id="UP001153076">
    <property type="component" value="Unassembled WGS sequence"/>
</dbReference>
<name>A0A9Q1JPQ6_9CARY</name>
<keyword evidence="8" id="KW-0223">Dioxygenase</keyword>
<protein>
    <recommendedName>
        <fullName evidence="23">Lysine-specific demethylase REF6</fullName>
    </recommendedName>
</protein>
<organism evidence="21 22">
    <name type="scientific">Carnegiea gigantea</name>
    <dbReference type="NCBI Taxonomy" id="171969"/>
    <lineage>
        <taxon>Eukaryota</taxon>
        <taxon>Viridiplantae</taxon>
        <taxon>Streptophyta</taxon>
        <taxon>Embryophyta</taxon>
        <taxon>Tracheophyta</taxon>
        <taxon>Spermatophyta</taxon>
        <taxon>Magnoliopsida</taxon>
        <taxon>eudicotyledons</taxon>
        <taxon>Gunneridae</taxon>
        <taxon>Pentapetalae</taxon>
        <taxon>Caryophyllales</taxon>
        <taxon>Cactineae</taxon>
        <taxon>Cactaceae</taxon>
        <taxon>Cactoideae</taxon>
        <taxon>Echinocereeae</taxon>
        <taxon>Carnegiea</taxon>
    </lineage>
</organism>
<dbReference type="Pfam" id="PF02373">
    <property type="entry name" value="JmjC"/>
    <property type="match status" value="1"/>
</dbReference>
<dbReference type="GO" id="GO:0010628">
    <property type="term" value="P:positive regulation of gene expression"/>
    <property type="evidence" value="ECO:0007669"/>
    <property type="project" value="UniProtKB-ARBA"/>
</dbReference>
<dbReference type="GO" id="GO:2000028">
    <property type="term" value="P:regulation of photoperiodism, flowering"/>
    <property type="evidence" value="ECO:0007669"/>
    <property type="project" value="UniProtKB-ARBA"/>
</dbReference>
<feature type="compositionally biased region" description="Basic residues" evidence="17">
    <location>
        <begin position="1038"/>
        <end position="1054"/>
    </location>
</feature>
<proteinExistence type="inferred from homology"/>
<feature type="domain" description="C2H2-type" evidence="18">
    <location>
        <begin position="1380"/>
        <end position="1411"/>
    </location>
</feature>
<comment type="subcellular location">
    <subcellularLocation>
        <location evidence="1">Nucleus</location>
    </subcellularLocation>
</comment>
<feature type="compositionally biased region" description="Basic residues" evidence="17">
    <location>
        <begin position="1082"/>
        <end position="1096"/>
    </location>
</feature>
<feature type="compositionally biased region" description="Basic residues" evidence="17">
    <location>
        <begin position="1265"/>
        <end position="1275"/>
    </location>
</feature>
<evidence type="ECO:0000256" key="8">
    <source>
        <dbReference type="ARBA" id="ARBA00022964"/>
    </source>
</evidence>
<evidence type="ECO:0000313" key="22">
    <source>
        <dbReference type="Proteomes" id="UP001153076"/>
    </source>
</evidence>
<comment type="caution">
    <text evidence="21">The sequence shown here is derived from an EMBL/GenBank/DDBJ whole genome shotgun (WGS) entry which is preliminary data.</text>
</comment>
<keyword evidence="13" id="KW-0539">Nucleus</keyword>
<feature type="compositionally biased region" description="Polar residues" evidence="17">
    <location>
        <begin position="643"/>
        <end position="667"/>
    </location>
</feature>
<keyword evidence="11" id="KW-0805">Transcription regulation</keyword>
<feature type="region of interest" description="Disordered" evidence="17">
    <location>
        <begin position="688"/>
        <end position="777"/>
    </location>
</feature>
<dbReference type="GO" id="GO:0071558">
    <property type="term" value="F:histone H3K27me2/H3K27me3 demethylase activity"/>
    <property type="evidence" value="ECO:0007669"/>
    <property type="project" value="UniProtKB-ARBA"/>
</dbReference>
<evidence type="ECO:0000256" key="4">
    <source>
        <dbReference type="ARBA" id="ARBA00022737"/>
    </source>
</evidence>
<evidence type="ECO:0000256" key="7">
    <source>
        <dbReference type="ARBA" id="ARBA00022853"/>
    </source>
</evidence>
<feature type="domain" description="C2H2-type" evidence="18">
    <location>
        <begin position="1350"/>
        <end position="1379"/>
    </location>
</feature>
<keyword evidence="22" id="KW-1185">Reference proteome</keyword>
<evidence type="ECO:0000256" key="15">
    <source>
        <dbReference type="ARBA" id="ARBA00051751"/>
    </source>
</evidence>
<dbReference type="InterPro" id="IPR003347">
    <property type="entry name" value="JmjC_dom"/>
</dbReference>